<dbReference type="InterPro" id="IPR037523">
    <property type="entry name" value="VOC_core"/>
</dbReference>
<evidence type="ECO:0000313" key="4">
    <source>
        <dbReference type="Proteomes" id="UP000021816"/>
    </source>
</evidence>
<feature type="domain" description="VOC" evidence="2">
    <location>
        <begin position="15"/>
        <end position="140"/>
    </location>
</feature>
<comment type="caution">
    <text evidence="3">The sequence shown here is derived from an EMBL/GenBank/DDBJ whole genome shotgun (WGS) entry which is preliminary data.</text>
</comment>
<dbReference type="InterPro" id="IPR029068">
    <property type="entry name" value="Glyas_Bleomycin-R_OHBP_Dase"/>
</dbReference>
<dbReference type="InterPro" id="IPR051785">
    <property type="entry name" value="MMCE/EMCE_epimerase"/>
</dbReference>
<dbReference type="STRING" id="1454003.AW10_01765"/>
<keyword evidence="1" id="KW-0479">Metal-binding</keyword>
<evidence type="ECO:0000313" key="3">
    <source>
        <dbReference type="EMBL" id="EXI80622.1"/>
    </source>
</evidence>
<dbReference type="GO" id="GO:0046491">
    <property type="term" value="P:L-methylmalonyl-CoA metabolic process"/>
    <property type="evidence" value="ECO:0007669"/>
    <property type="project" value="TreeGrafter"/>
</dbReference>
<dbReference type="SUPFAM" id="SSF54593">
    <property type="entry name" value="Glyoxalase/Bleomycin resistance protein/Dihydroxybiphenyl dioxygenase"/>
    <property type="match status" value="1"/>
</dbReference>
<dbReference type="InterPro" id="IPR004360">
    <property type="entry name" value="Glyas_Fos-R_dOase_dom"/>
</dbReference>
<proteinExistence type="predicted"/>
<name>A0A011PUA5_9PROT</name>
<accession>A0A011PUA5</accession>
<sequence length="150" mass="15471">MSQTPPGNAATPTRGVHHVGLTVPDIAATAAFFIDVLGFEKVGERPAYPAVFVSDGTVMITLWQATDPATAAAFDRHNVIGLHHLALLVADQQALDQVHQKLAAAPGVVIEFAPEALGGGPLRHMMCAIPGGVRLELIATAARALPAGSA</sequence>
<dbReference type="GO" id="GO:0004493">
    <property type="term" value="F:methylmalonyl-CoA epimerase activity"/>
    <property type="evidence" value="ECO:0007669"/>
    <property type="project" value="TreeGrafter"/>
</dbReference>
<evidence type="ECO:0000259" key="2">
    <source>
        <dbReference type="PROSITE" id="PS51819"/>
    </source>
</evidence>
<dbReference type="EMBL" id="JEMX01000030">
    <property type="protein sequence ID" value="EXI80622.1"/>
    <property type="molecule type" value="Genomic_DNA"/>
</dbReference>
<gene>
    <name evidence="3" type="ORF">AW10_01765</name>
</gene>
<organism evidence="3 4">
    <name type="scientific">Candidatus Accumulibacter appositus</name>
    <dbReference type="NCBI Taxonomy" id="1454003"/>
    <lineage>
        <taxon>Bacteria</taxon>
        <taxon>Pseudomonadati</taxon>
        <taxon>Pseudomonadota</taxon>
        <taxon>Betaproteobacteria</taxon>
        <taxon>Candidatus Accumulibacter</taxon>
    </lineage>
</organism>
<dbReference type="PANTHER" id="PTHR43048">
    <property type="entry name" value="METHYLMALONYL-COA EPIMERASE"/>
    <property type="match status" value="1"/>
</dbReference>
<protein>
    <submittedName>
        <fullName evidence="3">Methylmalonyl-CoA epimerase</fullName>
    </submittedName>
</protein>
<reference evidence="3 4" key="1">
    <citation type="submission" date="2014-02" db="EMBL/GenBank/DDBJ databases">
        <title>Expanding our view of genomic diversity in Candidatus Accumulibacter clades.</title>
        <authorList>
            <person name="Skennerton C.T."/>
            <person name="Barr J.J."/>
            <person name="Slater F.R."/>
            <person name="Bond P.L."/>
            <person name="Tyson G.W."/>
        </authorList>
    </citation>
    <scope>NUCLEOTIDE SEQUENCE [LARGE SCALE GENOMIC DNA]</scope>
    <source>
        <strain evidence="4">BA-92</strain>
    </source>
</reference>
<dbReference type="AlphaFoldDB" id="A0A011PUA5"/>
<dbReference type="PATRIC" id="fig|1454003.3.peg.1820"/>
<dbReference type="PANTHER" id="PTHR43048:SF6">
    <property type="entry name" value="BLR8189 PROTEIN"/>
    <property type="match status" value="1"/>
</dbReference>
<dbReference type="PROSITE" id="PS51819">
    <property type="entry name" value="VOC"/>
    <property type="match status" value="1"/>
</dbReference>
<evidence type="ECO:0000256" key="1">
    <source>
        <dbReference type="ARBA" id="ARBA00022723"/>
    </source>
</evidence>
<dbReference type="GO" id="GO:0046872">
    <property type="term" value="F:metal ion binding"/>
    <property type="evidence" value="ECO:0007669"/>
    <property type="project" value="UniProtKB-KW"/>
</dbReference>
<dbReference type="Gene3D" id="3.10.180.10">
    <property type="entry name" value="2,3-Dihydroxybiphenyl 1,2-Dioxygenase, domain 1"/>
    <property type="match status" value="1"/>
</dbReference>
<dbReference type="Proteomes" id="UP000021816">
    <property type="component" value="Unassembled WGS sequence"/>
</dbReference>
<dbReference type="Pfam" id="PF00903">
    <property type="entry name" value="Glyoxalase"/>
    <property type="match status" value="1"/>
</dbReference>